<dbReference type="OMA" id="READRMP"/>
<dbReference type="InterPro" id="IPR051843">
    <property type="entry name" value="CPA1_transporter"/>
</dbReference>
<keyword evidence="1" id="KW-0812">Transmembrane</keyword>
<reference evidence="3" key="1">
    <citation type="submission" date="2015-09" db="EMBL/GenBank/DDBJ databases">
        <authorList>
            <consortium name="Pathogen Informatics"/>
        </authorList>
    </citation>
    <scope>NUCLEOTIDE SEQUENCE [LARGE SCALE GENOMIC DNA]</scope>
    <source>
        <strain evidence="3">Lake Konstanz</strain>
    </source>
</reference>
<feature type="transmembrane region" description="Helical" evidence="1">
    <location>
        <begin position="80"/>
        <end position="98"/>
    </location>
</feature>
<dbReference type="PANTHER" id="PTHR31102:SF1">
    <property type="entry name" value="CATION_H+ EXCHANGER DOMAIN-CONTAINING PROTEIN"/>
    <property type="match status" value="1"/>
</dbReference>
<protein>
    <submittedName>
        <fullName evidence="2">Membrane-associated protein, putative</fullName>
    </submittedName>
</protein>
<dbReference type="OrthoDB" id="423807at2759"/>
<evidence type="ECO:0000256" key="1">
    <source>
        <dbReference type="SAM" id="Phobius"/>
    </source>
</evidence>
<feature type="transmembrane region" description="Helical" evidence="1">
    <location>
        <begin position="12"/>
        <end position="33"/>
    </location>
</feature>
<feature type="transmembrane region" description="Helical" evidence="1">
    <location>
        <begin position="250"/>
        <end position="272"/>
    </location>
</feature>
<gene>
    <name evidence="2" type="ORF">BSAL_89050</name>
</gene>
<feature type="transmembrane region" description="Helical" evidence="1">
    <location>
        <begin position="39"/>
        <end position="60"/>
    </location>
</feature>
<accession>A0A0S4J621</accession>
<sequence>MSAVGVEVCLGVWAANFIIGLLFDSTPLAQAIVLGPVQIIGGIILGILVGLGFHFIVELLKREADRMPNGKYAQEHIDGVMNLSYAVFLFFSTGFVFFGYGHKLAGGGAVMTVFFAATVAHMWIKDNDKELMAQKTNFGLKLATTWDMVVMVALFSMVGVGVTLSKIFNSTFFPKAIAVVAASTGSRALAIFVVQSASPLTWKEKLLVCGGYVGKATAQAAIGPVALATITSEIASQGLTPDRALKLEYAQNVASLAILYILVCAPIASLTLTKLGPAILPRDMAQR</sequence>
<name>A0A0S4J621_BODSA</name>
<keyword evidence="1" id="KW-0472">Membrane</keyword>
<evidence type="ECO:0000313" key="2">
    <source>
        <dbReference type="EMBL" id="CUG84871.1"/>
    </source>
</evidence>
<keyword evidence="1" id="KW-1133">Transmembrane helix</keyword>
<evidence type="ECO:0000313" key="3">
    <source>
        <dbReference type="Proteomes" id="UP000051952"/>
    </source>
</evidence>
<dbReference type="AlphaFoldDB" id="A0A0S4J621"/>
<feature type="transmembrane region" description="Helical" evidence="1">
    <location>
        <begin position="145"/>
        <end position="164"/>
    </location>
</feature>
<proteinExistence type="predicted"/>
<dbReference type="EMBL" id="CYKH01001133">
    <property type="protein sequence ID" value="CUG84871.1"/>
    <property type="molecule type" value="Genomic_DNA"/>
</dbReference>
<dbReference type="PANTHER" id="PTHR31102">
    <property type="match status" value="1"/>
</dbReference>
<dbReference type="Proteomes" id="UP000051952">
    <property type="component" value="Unassembled WGS sequence"/>
</dbReference>
<dbReference type="GO" id="GO:0098662">
    <property type="term" value="P:inorganic cation transmembrane transport"/>
    <property type="evidence" value="ECO:0007669"/>
    <property type="project" value="TreeGrafter"/>
</dbReference>
<feature type="transmembrane region" description="Helical" evidence="1">
    <location>
        <begin position="176"/>
        <end position="194"/>
    </location>
</feature>
<dbReference type="VEuPathDB" id="TriTrypDB:BSAL_89050"/>
<keyword evidence="3" id="KW-1185">Reference proteome</keyword>
<organism evidence="2 3">
    <name type="scientific">Bodo saltans</name>
    <name type="common">Flagellated protozoan</name>
    <dbReference type="NCBI Taxonomy" id="75058"/>
    <lineage>
        <taxon>Eukaryota</taxon>
        <taxon>Discoba</taxon>
        <taxon>Euglenozoa</taxon>
        <taxon>Kinetoplastea</taxon>
        <taxon>Metakinetoplastina</taxon>
        <taxon>Eubodonida</taxon>
        <taxon>Bodonidae</taxon>
        <taxon>Bodo</taxon>
    </lineage>
</organism>
<feature type="transmembrane region" description="Helical" evidence="1">
    <location>
        <begin position="104"/>
        <end position="124"/>
    </location>
</feature>